<dbReference type="AlphaFoldDB" id="A0A4S3K0S6"/>
<keyword evidence="5" id="KW-1185">Reference proteome</keyword>
<dbReference type="EMBL" id="SOBT01000008">
    <property type="protein sequence ID" value="TDU30694.1"/>
    <property type="molecule type" value="Genomic_DNA"/>
</dbReference>
<accession>A0A4S3K0S6</accession>
<dbReference type="InterPro" id="IPR012495">
    <property type="entry name" value="TadE-like_dom"/>
</dbReference>
<dbReference type="Pfam" id="PF07811">
    <property type="entry name" value="TadE"/>
    <property type="match status" value="1"/>
</dbReference>
<evidence type="ECO:0000313" key="4">
    <source>
        <dbReference type="EMBL" id="TDU30694.1"/>
    </source>
</evidence>
<feature type="region of interest" description="Disordered" evidence="1">
    <location>
        <begin position="127"/>
        <end position="151"/>
    </location>
</feature>
<proteinExistence type="predicted"/>
<evidence type="ECO:0000256" key="1">
    <source>
        <dbReference type="SAM" id="MobiDB-lite"/>
    </source>
</evidence>
<gene>
    <name evidence="4" type="ORF">DFR24_0043</name>
</gene>
<keyword evidence="2" id="KW-0472">Membrane</keyword>
<dbReference type="Proteomes" id="UP000295341">
    <property type="component" value="Unassembled WGS sequence"/>
</dbReference>
<dbReference type="RefSeq" id="WP_133879346.1">
    <property type="nucleotide sequence ID" value="NZ_MWIN01000023.1"/>
</dbReference>
<organism evidence="4 5">
    <name type="scientific">Panacagrimonas perspica</name>
    <dbReference type="NCBI Taxonomy" id="381431"/>
    <lineage>
        <taxon>Bacteria</taxon>
        <taxon>Pseudomonadati</taxon>
        <taxon>Pseudomonadota</taxon>
        <taxon>Gammaproteobacteria</taxon>
        <taxon>Nevskiales</taxon>
        <taxon>Nevskiaceae</taxon>
        <taxon>Panacagrimonas</taxon>
    </lineage>
</organism>
<sequence>MRCEGTGTIEFLVVFLLFAGLFLGVFEMTRIYRAKHVLNTATFAAARSGSLHHARLDAMNAELANGMTPMLMGAGRSAESLALARQRAATLLAPPGTGVQIVSPTQQMYERFRRPLWTRFEGQSADSWQQAVPNDNLRQRPREASSIVDSPGMSEINLQDANLLKIRSVWCHRLVTPVLDRAIFGIVTSSLFIGERQRACLPLSSISGQDISGFYVAISADAIVRMQSIISNAGLPGR</sequence>
<comment type="caution">
    <text evidence="4">The sequence shown here is derived from an EMBL/GenBank/DDBJ whole genome shotgun (WGS) entry which is preliminary data.</text>
</comment>
<evidence type="ECO:0000256" key="2">
    <source>
        <dbReference type="SAM" id="Phobius"/>
    </source>
</evidence>
<keyword evidence="2" id="KW-1133">Transmembrane helix</keyword>
<evidence type="ECO:0000259" key="3">
    <source>
        <dbReference type="Pfam" id="PF07811"/>
    </source>
</evidence>
<protein>
    <submittedName>
        <fullName evidence="4">TadE-like protein</fullName>
    </submittedName>
</protein>
<reference evidence="4 5" key="1">
    <citation type="submission" date="2019-03" db="EMBL/GenBank/DDBJ databases">
        <title>Genomic Encyclopedia of Type Strains, Phase IV (KMG-IV): sequencing the most valuable type-strain genomes for metagenomic binning, comparative biology and taxonomic classification.</title>
        <authorList>
            <person name="Goeker M."/>
        </authorList>
    </citation>
    <scope>NUCLEOTIDE SEQUENCE [LARGE SCALE GENOMIC DNA]</scope>
    <source>
        <strain evidence="4 5">DSM 26377</strain>
    </source>
</reference>
<keyword evidence="2" id="KW-0812">Transmembrane</keyword>
<dbReference type="OrthoDB" id="8830148at2"/>
<evidence type="ECO:0000313" key="5">
    <source>
        <dbReference type="Proteomes" id="UP000295341"/>
    </source>
</evidence>
<name>A0A4S3K0S6_9GAMM</name>
<feature type="transmembrane region" description="Helical" evidence="2">
    <location>
        <begin position="6"/>
        <end position="26"/>
    </location>
</feature>
<feature type="domain" description="TadE-like" evidence="3">
    <location>
        <begin position="5"/>
        <end position="47"/>
    </location>
</feature>